<keyword evidence="3" id="KW-0812">Transmembrane</keyword>
<keyword evidence="3" id="KW-1133">Transmembrane helix</keyword>
<accession>A0AAU1U913</accession>
<dbReference type="InterPro" id="IPR050811">
    <property type="entry name" value="Phosphate_ABC_transporter"/>
</dbReference>
<evidence type="ECO:0000259" key="4">
    <source>
        <dbReference type="Pfam" id="PF12849"/>
    </source>
</evidence>
<reference evidence="5" key="1">
    <citation type="submission" date="2022-10" db="EMBL/GenBank/DDBJ databases">
        <title>The complete genomes of actinobacterial strains from the NBC collection.</title>
        <authorList>
            <person name="Joergensen T.S."/>
            <person name="Alvarez Arevalo M."/>
            <person name="Sterndorff E.B."/>
            <person name="Faurdal D."/>
            <person name="Vuksanovic O."/>
            <person name="Mourched A.-S."/>
            <person name="Charusanti P."/>
            <person name="Shaw S."/>
            <person name="Blin K."/>
            <person name="Weber T."/>
        </authorList>
    </citation>
    <scope>NUCLEOTIDE SEQUENCE</scope>
    <source>
        <strain evidence="5">NBC_00119</strain>
    </source>
</reference>
<evidence type="ECO:0000313" key="5">
    <source>
        <dbReference type="EMBL" id="WTS13990.1"/>
    </source>
</evidence>
<protein>
    <submittedName>
        <fullName evidence="5">Substrate-binding domain-containing protein</fullName>
    </submittedName>
</protein>
<dbReference type="PANTHER" id="PTHR30570">
    <property type="entry name" value="PERIPLASMIC PHOSPHATE BINDING COMPONENT OF PHOSPHATE ABC TRANSPORTER"/>
    <property type="match status" value="1"/>
</dbReference>
<dbReference type="InterPro" id="IPR024370">
    <property type="entry name" value="PBP_domain"/>
</dbReference>
<dbReference type="EMBL" id="CP108195">
    <property type="protein sequence ID" value="WTS13990.1"/>
    <property type="molecule type" value="Genomic_DNA"/>
</dbReference>
<dbReference type="Gene3D" id="3.40.190.10">
    <property type="entry name" value="Periplasmic binding protein-like II"/>
    <property type="match status" value="2"/>
</dbReference>
<name>A0AAU1U913_9ACTN</name>
<keyword evidence="1" id="KW-0732">Signal</keyword>
<feature type="region of interest" description="Disordered" evidence="2">
    <location>
        <begin position="269"/>
        <end position="307"/>
    </location>
</feature>
<dbReference type="Pfam" id="PF12849">
    <property type="entry name" value="PBP_like_2"/>
    <property type="match status" value="1"/>
</dbReference>
<evidence type="ECO:0000256" key="2">
    <source>
        <dbReference type="SAM" id="MobiDB-lite"/>
    </source>
</evidence>
<evidence type="ECO:0000256" key="1">
    <source>
        <dbReference type="ARBA" id="ARBA00022729"/>
    </source>
</evidence>
<feature type="transmembrane region" description="Helical" evidence="3">
    <location>
        <begin position="12"/>
        <end position="29"/>
    </location>
</feature>
<sequence>MGWLKDAQNLVAIATTVLSIAASLALWYVERRKQHSKRIGHRIQMDIPLSRAISEDLPGPDGLIPRRDITEDTTLVLLRIENDGAATITDGDYISDPKGLTVTFAGRRITDAYPVQPALTSNTARQIRLDSRPVYTPGENSLLLPPVALNSGDYYKLLVMLRSGGAGTQVDIEGRLNDGTVHPNQGAHPDDKPPLFSALGRWTVGILGTGMAILLVLATLPDPVPQPRGCASGSLTLTGSSAFRPAMEALRDAYTRDCDDAKITVATSSSGTGVRQLLESDPSDTAGDHSSVMAFSDGPTSESDPEGKLHDEKVAAMAFALVVNDAVVVDGKPLTNLTVSQVRRLYLGDITDWKDLGGPDLPVRTVRRTGSSGTRGAFEARVLGRPDSFSTSSRDCRTKDLLPASKVLRCEEHNTPDLLDRVARVDGTIGYAAPPEGTPRKGSHILKLNGLGPSGENIRKGYPFHAVEYAYTIGNPEDGSLADSFLDFLTQGAANRVIARAGHLSCTSPDGSAACRG</sequence>
<gene>
    <name evidence="5" type="ORF">OHU69_24840</name>
</gene>
<dbReference type="PANTHER" id="PTHR30570:SF1">
    <property type="entry name" value="PHOSPHATE-BINDING PROTEIN PSTS"/>
    <property type="match status" value="1"/>
</dbReference>
<dbReference type="SUPFAM" id="SSF53850">
    <property type="entry name" value="Periplasmic binding protein-like II"/>
    <property type="match status" value="1"/>
</dbReference>
<feature type="domain" description="PBP" evidence="4">
    <location>
        <begin position="226"/>
        <end position="490"/>
    </location>
</feature>
<dbReference type="AlphaFoldDB" id="A0AAU1U913"/>
<keyword evidence="3" id="KW-0472">Membrane</keyword>
<evidence type="ECO:0000256" key="3">
    <source>
        <dbReference type="SAM" id="Phobius"/>
    </source>
</evidence>
<organism evidence="5">
    <name type="scientific">Streptomyces sp. NBC_00119</name>
    <dbReference type="NCBI Taxonomy" id="2975659"/>
    <lineage>
        <taxon>Bacteria</taxon>
        <taxon>Bacillati</taxon>
        <taxon>Actinomycetota</taxon>
        <taxon>Actinomycetes</taxon>
        <taxon>Kitasatosporales</taxon>
        <taxon>Streptomycetaceae</taxon>
        <taxon>Streptomyces</taxon>
    </lineage>
</organism>
<feature type="transmembrane region" description="Helical" evidence="3">
    <location>
        <begin position="202"/>
        <end position="220"/>
    </location>
</feature>
<proteinExistence type="predicted"/>